<feature type="compositionally biased region" description="Polar residues" evidence="7">
    <location>
        <begin position="99"/>
        <end position="117"/>
    </location>
</feature>
<evidence type="ECO:0000256" key="4">
    <source>
        <dbReference type="ARBA" id="ARBA00023125"/>
    </source>
</evidence>
<accession>A0A830CSR7</accession>
<keyword evidence="3" id="KW-0805">Transcription regulation</keyword>
<dbReference type="PANTHER" id="PTHR31221">
    <property type="entry name" value="WRKY TRANSCRIPTION FACTOR PROTEIN 1-RELATED"/>
    <property type="match status" value="1"/>
</dbReference>
<evidence type="ECO:0000256" key="7">
    <source>
        <dbReference type="SAM" id="MobiDB-lite"/>
    </source>
</evidence>
<sequence>MPDRNINNGSSKISQSDQKPQFSNVNIDKPANDGYNWRKYGQKQVKGAEYPRSYYKCSHPKCPVKKKVERSHDAQITEIIYKGQHNHPPPSMRAKTNSEDQCGNPNNKTNDESSQVTPDHVSGSSDSEEVGDDGTRVNGRDGDEPDFKRR</sequence>
<proteinExistence type="predicted"/>
<dbReference type="InterPro" id="IPR003657">
    <property type="entry name" value="WRKY_dom"/>
</dbReference>
<dbReference type="GO" id="GO:0005634">
    <property type="term" value="C:nucleus"/>
    <property type="evidence" value="ECO:0007669"/>
    <property type="project" value="UniProtKB-SubCell"/>
</dbReference>
<feature type="compositionally biased region" description="Polar residues" evidence="7">
    <location>
        <begin position="1"/>
        <end position="26"/>
    </location>
</feature>
<gene>
    <name evidence="9" type="ORF">PHJA_002348900</name>
</gene>
<feature type="region of interest" description="Disordered" evidence="7">
    <location>
        <begin position="1"/>
        <end position="150"/>
    </location>
</feature>
<dbReference type="GO" id="GO:0043565">
    <property type="term" value="F:sequence-specific DNA binding"/>
    <property type="evidence" value="ECO:0007669"/>
    <property type="project" value="InterPro"/>
</dbReference>
<comment type="subcellular location">
    <subcellularLocation>
        <location evidence="1">Nucleus</location>
    </subcellularLocation>
</comment>
<dbReference type="EMBL" id="BMAC01000724">
    <property type="protein sequence ID" value="GFQ02050.1"/>
    <property type="molecule type" value="Genomic_DNA"/>
</dbReference>
<feature type="compositionally biased region" description="Basic and acidic residues" evidence="7">
    <location>
        <begin position="133"/>
        <end position="150"/>
    </location>
</feature>
<feature type="domain" description="WRKY" evidence="8">
    <location>
        <begin position="32"/>
        <end position="90"/>
    </location>
</feature>
<evidence type="ECO:0000259" key="8">
    <source>
        <dbReference type="PROSITE" id="PS50811"/>
    </source>
</evidence>
<dbReference type="Pfam" id="PF03106">
    <property type="entry name" value="WRKY"/>
    <property type="match status" value="1"/>
</dbReference>
<keyword evidence="6" id="KW-0539">Nucleus</keyword>
<dbReference type="AlphaFoldDB" id="A0A830CSR7"/>
<organism evidence="9 10">
    <name type="scientific">Phtheirospermum japonicum</name>
    <dbReference type="NCBI Taxonomy" id="374723"/>
    <lineage>
        <taxon>Eukaryota</taxon>
        <taxon>Viridiplantae</taxon>
        <taxon>Streptophyta</taxon>
        <taxon>Embryophyta</taxon>
        <taxon>Tracheophyta</taxon>
        <taxon>Spermatophyta</taxon>
        <taxon>Magnoliopsida</taxon>
        <taxon>eudicotyledons</taxon>
        <taxon>Gunneridae</taxon>
        <taxon>Pentapetalae</taxon>
        <taxon>asterids</taxon>
        <taxon>lamiids</taxon>
        <taxon>Lamiales</taxon>
        <taxon>Orobanchaceae</taxon>
        <taxon>Orobanchaceae incertae sedis</taxon>
        <taxon>Phtheirospermum</taxon>
    </lineage>
</organism>
<evidence type="ECO:0000256" key="6">
    <source>
        <dbReference type="ARBA" id="ARBA00023242"/>
    </source>
</evidence>
<dbReference type="PANTHER" id="PTHR31221:SF360">
    <property type="entry name" value="WRKY DOMAIN-CONTAINING PROTEIN"/>
    <property type="match status" value="1"/>
</dbReference>
<evidence type="ECO:0000256" key="3">
    <source>
        <dbReference type="ARBA" id="ARBA00023015"/>
    </source>
</evidence>
<dbReference type="SUPFAM" id="SSF118290">
    <property type="entry name" value="WRKY DNA-binding domain"/>
    <property type="match status" value="1"/>
</dbReference>
<evidence type="ECO:0000313" key="10">
    <source>
        <dbReference type="Proteomes" id="UP000653305"/>
    </source>
</evidence>
<dbReference type="PROSITE" id="PS50811">
    <property type="entry name" value="WRKY"/>
    <property type="match status" value="1"/>
</dbReference>
<evidence type="ECO:0000256" key="1">
    <source>
        <dbReference type="ARBA" id="ARBA00004123"/>
    </source>
</evidence>
<name>A0A830CSR7_9LAMI</name>
<evidence type="ECO:0000313" key="9">
    <source>
        <dbReference type="EMBL" id="GFQ02050.1"/>
    </source>
</evidence>
<dbReference type="Gene3D" id="2.20.25.80">
    <property type="entry name" value="WRKY domain"/>
    <property type="match status" value="1"/>
</dbReference>
<dbReference type="FunFam" id="2.20.25.80:FF:000006">
    <property type="entry name" value="WRKY transcription factor"/>
    <property type="match status" value="1"/>
</dbReference>
<keyword evidence="5" id="KW-0804">Transcription</keyword>
<evidence type="ECO:0000256" key="2">
    <source>
        <dbReference type="ARBA" id="ARBA00022737"/>
    </source>
</evidence>
<dbReference type="Proteomes" id="UP000653305">
    <property type="component" value="Unassembled WGS sequence"/>
</dbReference>
<dbReference type="InterPro" id="IPR044810">
    <property type="entry name" value="WRKY_plant"/>
</dbReference>
<keyword evidence="2" id="KW-0677">Repeat</keyword>
<keyword evidence="10" id="KW-1185">Reference proteome</keyword>
<dbReference type="InterPro" id="IPR036576">
    <property type="entry name" value="WRKY_dom_sf"/>
</dbReference>
<dbReference type="GO" id="GO:0003700">
    <property type="term" value="F:DNA-binding transcription factor activity"/>
    <property type="evidence" value="ECO:0007669"/>
    <property type="project" value="InterPro"/>
</dbReference>
<evidence type="ECO:0000256" key="5">
    <source>
        <dbReference type="ARBA" id="ARBA00023163"/>
    </source>
</evidence>
<keyword evidence="4" id="KW-0238">DNA-binding</keyword>
<comment type="caution">
    <text evidence="9">The sequence shown here is derived from an EMBL/GenBank/DDBJ whole genome shotgun (WGS) entry which is preliminary data.</text>
</comment>
<dbReference type="OrthoDB" id="1918969at2759"/>
<protein>
    <submittedName>
        <fullName evidence="9">Probable WRKY transcription factor 3</fullName>
    </submittedName>
</protein>
<feature type="compositionally biased region" description="Basic residues" evidence="7">
    <location>
        <begin position="58"/>
        <end position="69"/>
    </location>
</feature>
<reference evidence="9" key="1">
    <citation type="submission" date="2020-07" db="EMBL/GenBank/DDBJ databases">
        <title>Ethylene signaling mediates host invasion by parasitic plants.</title>
        <authorList>
            <person name="Yoshida S."/>
        </authorList>
    </citation>
    <scope>NUCLEOTIDE SEQUENCE</scope>
    <source>
        <strain evidence="9">Okayama</strain>
    </source>
</reference>
<dbReference type="SMART" id="SM00774">
    <property type="entry name" value="WRKY"/>
    <property type="match status" value="1"/>
</dbReference>